<proteinExistence type="predicted"/>
<protein>
    <submittedName>
        <fullName evidence="2">Nematode cuticle collagen N-terminal domain-containing protein</fullName>
    </submittedName>
</protein>
<name>A0AC35F2L7_9BILA</name>
<organism evidence="1 2">
    <name type="scientific">Panagrolaimus sp. PS1159</name>
    <dbReference type="NCBI Taxonomy" id="55785"/>
    <lineage>
        <taxon>Eukaryota</taxon>
        <taxon>Metazoa</taxon>
        <taxon>Ecdysozoa</taxon>
        <taxon>Nematoda</taxon>
        <taxon>Chromadorea</taxon>
        <taxon>Rhabditida</taxon>
        <taxon>Tylenchina</taxon>
        <taxon>Panagrolaimomorpha</taxon>
        <taxon>Panagrolaimoidea</taxon>
        <taxon>Panagrolaimidae</taxon>
        <taxon>Panagrolaimus</taxon>
    </lineage>
</organism>
<evidence type="ECO:0000313" key="1">
    <source>
        <dbReference type="Proteomes" id="UP000887580"/>
    </source>
</evidence>
<dbReference type="WBParaSite" id="PS1159_v2.g13229.t1">
    <property type="protein sequence ID" value="PS1159_v2.g13229.t1"/>
    <property type="gene ID" value="PS1159_v2.g13229"/>
</dbReference>
<reference evidence="2" key="1">
    <citation type="submission" date="2022-11" db="UniProtKB">
        <authorList>
            <consortium name="WormBaseParasite"/>
        </authorList>
    </citation>
    <scope>IDENTIFICATION</scope>
</reference>
<sequence length="365" mass="37035">MKEQLIDAEEEHRRLRRIAFVAVTISTVAIFSSIITTPIIYTYIQAIQSNIEHEGRYCRHKTNDMWVEVHAIHDSIVENGSVRIQRDASAGDKKNDQRAKRAWMFGKWSDTGSDSSGYGSNAGGGSGGYGGVQPPPASNGYEQPSQSYNSAPPSGYDAPVLAPEPQIEQCCTCQQGPPGEPGPPGDDGEDGTDGNPGTDGSPGTDGLILPPTQAHNEPCVNCPTGPPGPPGPPGNKGPPGPRGSPGSPAVDGKRGEPGMVGPQGPTGRPGKEGQKGKKGEDGRVVIVPGPPGPPGAPGPQGAPGLKGPRGPDGLPGPAGAIGLVGEPGLPGPDGHSGPSGERGPPGPPGPKGACNCQTPRLPPGY</sequence>
<accession>A0AC35F2L7</accession>
<dbReference type="Proteomes" id="UP000887580">
    <property type="component" value="Unplaced"/>
</dbReference>
<evidence type="ECO:0000313" key="2">
    <source>
        <dbReference type="WBParaSite" id="PS1159_v2.g13229.t1"/>
    </source>
</evidence>